<name>A0A4Y2KAZ4_ARAVE</name>
<dbReference type="AlphaFoldDB" id="A0A4Y2KAZ4"/>
<proteinExistence type="predicted"/>
<evidence type="ECO:0000313" key="2">
    <source>
        <dbReference type="EMBL" id="GBM99374.1"/>
    </source>
</evidence>
<accession>A0A4Y2KAZ4</accession>
<evidence type="ECO:0000313" key="4">
    <source>
        <dbReference type="EMBL" id="GBM99421.1"/>
    </source>
</evidence>
<reference evidence="2 5" key="1">
    <citation type="journal article" date="2019" name="Sci. Rep.">
        <title>Orb-weaving spider Araneus ventricosus genome elucidates the spidroin gene catalogue.</title>
        <authorList>
            <person name="Kono N."/>
            <person name="Nakamura H."/>
            <person name="Ohtoshi R."/>
            <person name="Moran D.A.P."/>
            <person name="Shinohara A."/>
            <person name="Yoshida Y."/>
            <person name="Fujiwara M."/>
            <person name="Mori M."/>
            <person name="Tomita M."/>
            <person name="Arakawa K."/>
        </authorList>
    </citation>
    <scope>NUCLEOTIDE SEQUENCE [LARGE SCALE GENOMIC DNA]</scope>
</reference>
<sequence length="39" mass="4230">MDAEESNSAPERPQSTSPVLWGGTLHFYGLDGMEVTSMT</sequence>
<dbReference type="EMBL" id="BGPR01194032">
    <property type="protein sequence ID" value="GBM99374.1"/>
    <property type="molecule type" value="Genomic_DNA"/>
</dbReference>
<organism evidence="2 5">
    <name type="scientific">Araneus ventricosus</name>
    <name type="common">Orbweaver spider</name>
    <name type="synonym">Epeira ventricosa</name>
    <dbReference type="NCBI Taxonomy" id="182803"/>
    <lineage>
        <taxon>Eukaryota</taxon>
        <taxon>Metazoa</taxon>
        <taxon>Ecdysozoa</taxon>
        <taxon>Arthropoda</taxon>
        <taxon>Chelicerata</taxon>
        <taxon>Arachnida</taxon>
        <taxon>Araneae</taxon>
        <taxon>Araneomorphae</taxon>
        <taxon>Entelegynae</taxon>
        <taxon>Araneoidea</taxon>
        <taxon>Araneidae</taxon>
        <taxon>Araneus</taxon>
    </lineage>
</organism>
<evidence type="ECO:0000256" key="1">
    <source>
        <dbReference type="SAM" id="MobiDB-lite"/>
    </source>
</evidence>
<evidence type="ECO:0000313" key="5">
    <source>
        <dbReference type="Proteomes" id="UP000499080"/>
    </source>
</evidence>
<dbReference type="EMBL" id="BGPR01194037">
    <property type="protein sequence ID" value="GBM99386.1"/>
    <property type="molecule type" value="Genomic_DNA"/>
</dbReference>
<dbReference type="EMBL" id="BGPR01194047">
    <property type="protein sequence ID" value="GBM99421.1"/>
    <property type="molecule type" value="Genomic_DNA"/>
</dbReference>
<gene>
    <name evidence="3" type="ORF">AVEN_126758_1</name>
    <name evidence="4" type="ORF">AVEN_217886_1</name>
    <name evidence="2" type="ORF">AVEN_70285_1</name>
</gene>
<evidence type="ECO:0000313" key="3">
    <source>
        <dbReference type="EMBL" id="GBM99386.1"/>
    </source>
</evidence>
<feature type="compositionally biased region" description="Polar residues" evidence="1">
    <location>
        <begin position="1"/>
        <end position="18"/>
    </location>
</feature>
<feature type="region of interest" description="Disordered" evidence="1">
    <location>
        <begin position="1"/>
        <end position="21"/>
    </location>
</feature>
<feature type="non-terminal residue" evidence="2">
    <location>
        <position position="39"/>
    </location>
</feature>
<comment type="caution">
    <text evidence="2">The sequence shown here is derived from an EMBL/GenBank/DDBJ whole genome shotgun (WGS) entry which is preliminary data.</text>
</comment>
<keyword evidence="5" id="KW-1185">Reference proteome</keyword>
<protein>
    <submittedName>
        <fullName evidence="2">Uncharacterized protein</fullName>
    </submittedName>
</protein>
<dbReference type="Proteomes" id="UP000499080">
    <property type="component" value="Unassembled WGS sequence"/>
</dbReference>